<feature type="compositionally biased region" description="Basic and acidic residues" evidence="1">
    <location>
        <begin position="57"/>
        <end position="73"/>
    </location>
</feature>
<reference evidence="2 3" key="1">
    <citation type="journal article" date="2015" name="Nat. Commun.">
        <title>Outbred genome sequencing and CRISPR/Cas9 gene editing in butterflies.</title>
        <authorList>
            <person name="Li X."/>
            <person name="Fan D."/>
            <person name="Zhang W."/>
            <person name="Liu G."/>
            <person name="Zhang L."/>
            <person name="Zhao L."/>
            <person name="Fang X."/>
            <person name="Chen L."/>
            <person name="Dong Y."/>
            <person name="Chen Y."/>
            <person name="Ding Y."/>
            <person name="Zhao R."/>
            <person name="Feng M."/>
            <person name="Zhu Y."/>
            <person name="Feng Y."/>
            <person name="Jiang X."/>
            <person name="Zhu D."/>
            <person name="Xiang H."/>
            <person name="Feng X."/>
            <person name="Li S."/>
            <person name="Wang J."/>
            <person name="Zhang G."/>
            <person name="Kronforst M.R."/>
            <person name="Wang W."/>
        </authorList>
    </citation>
    <scope>NUCLEOTIDE SEQUENCE [LARGE SCALE GENOMIC DNA]</scope>
    <source>
        <strain evidence="2">Ya'a_city_454_Px</strain>
        <tissue evidence="2">Whole body</tissue>
    </source>
</reference>
<keyword evidence="3" id="KW-1185">Reference proteome</keyword>
<feature type="region of interest" description="Disordered" evidence="1">
    <location>
        <begin position="57"/>
        <end position="96"/>
    </location>
</feature>
<feature type="compositionally biased region" description="Basic residues" evidence="1">
    <location>
        <begin position="1"/>
        <end position="12"/>
    </location>
</feature>
<accession>A0A194PE65</accession>
<dbReference type="AlphaFoldDB" id="A0A194PE65"/>
<feature type="region of interest" description="Disordered" evidence="1">
    <location>
        <begin position="1"/>
        <end position="21"/>
    </location>
</feature>
<organism evidence="2 3">
    <name type="scientific">Papilio xuthus</name>
    <name type="common">Asian swallowtail butterfly</name>
    <dbReference type="NCBI Taxonomy" id="66420"/>
    <lineage>
        <taxon>Eukaryota</taxon>
        <taxon>Metazoa</taxon>
        <taxon>Ecdysozoa</taxon>
        <taxon>Arthropoda</taxon>
        <taxon>Hexapoda</taxon>
        <taxon>Insecta</taxon>
        <taxon>Pterygota</taxon>
        <taxon>Neoptera</taxon>
        <taxon>Endopterygota</taxon>
        <taxon>Lepidoptera</taxon>
        <taxon>Glossata</taxon>
        <taxon>Ditrysia</taxon>
        <taxon>Papilionoidea</taxon>
        <taxon>Papilionidae</taxon>
        <taxon>Papilioninae</taxon>
        <taxon>Papilio</taxon>
    </lineage>
</organism>
<evidence type="ECO:0000313" key="3">
    <source>
        <dbReference type="Proteomes" id="UP000053268"/>
    </source>
</evidence>
<dbReference type="EMBL" id="KQ459606">
    <property type="protein sequence ID" value="KPI91557.1"/>
    <property type="molecule type" value="Genomic_DNA"/>
</dbReference>
<sequence>MRRVCGGVRRRHTTEERRRESEQSRALRDCVVCAVCALYFGRGGTLAGRRLIGTSRDARRKDAGGGEDTRETRGGGGRGGPSECSHHRSMHGSAIDRRGRAPWLTIPRGPLLLHRARPQCSARWIVRVVYRCADETRACGWGAERSWKMHFKESFAMSDRPNERGRRNSRCKGAGVKMEQFQAALDPRKQELLEARFLGAKKVTDLQRAVNKCIEAGYPVIWLTLSALIACLQVSAGEILIETQRAHQFKTRAEKCVGAIGLGERRRASGPRGQRHRDTSAPLRRAALSHSKHTELKQCARLLHNNAYRH</sequence>
<evidence type="ECO:0000256" key="1">
    <source>
        <dbReference type="SAM" id="MobiDB-lite"/>
    </source>
</evidence>
<gene>
    <name evidence="2" type="ORF">RR46_15061</name>
</gene>
<evidence type="ECO:0000313" key="2">
    <source>
        <dbReference type="EMBL" id="KPI91557.1"/>
    </source>
</evidence>
<name>A0A194PE65_PAPXU</name>
<protein>
    <submittedName>
        <fullName evidence="2">Uncharacterized protein</fullName>
    </submittedName>
</protein>
<dbReference type="Proteomes" id="UP000053268">
    <property type="component" value="Unassembled WGS sequence"/>
</dbReference>
<proteinExistence type="predicted"/>